<reference evidence="2" key="2">
    <citation type="journal article" date="2023" name="Biology">
        <title>Prokaryotic Life Associated with Coal-Fire Gas Vents Revealed by Metagenomics.</title>
        <authorList>
            <person name="Kadnikov V.V."/>
            <person name="Mardanov A.V."/>
            <person name="Beletsky A.V."/>
            <person name="Karnachuk O.V."/>
            <person name="Ravin N.V."/>
        </authorList>
    </citation>
    <scope>NUCLEOTIDE SEQUENCE</scope>
    <source>
        <strain evidence="2">Bu02</strain>
    </source>
</reference>
<dbReference type="KEGG" id="fcz:IMF26_01935"/>
<feature type="domain" description="N-acetyltransferase" evidence="1">
    <location>
        <begin position="7"/>
        <end position="172"/>
    </location>
</feature>
<accession>A0AAT9LCR9</accession>
<reference evidence="2" key="1">
    <citation type="submission" date="2020-10" db="EMBL/GenBank/DDBJ databases">
        <authorList>
            <person name="Kadnikov V."/>
            <person name="Beletsky A.V."/>
            <person name="Mardanov A.V."/>
            <person name="Karnachuk O.V."/>
            <person name="Ravin N.V."/>
        </authorList>
    </citation>
    <scope>NUCLEOTIDE SEQUENCE</scope>
    <source>
        <strain evidence="2">Bu02</strain>
    </source>
</reference>
<protein>
    <submittedName>
        <fullName evidence="2">GNAT family N-acetyltransferase</fullName>
    </submittedName>
</protein>
<dbReference type="AlphaFoldDB" id="A0AAT9LCR9"/>
<evidence type="ECO:0000259" key="1">
    <source>
        <dbReference type="PROSITE" id="PS51186"/>
    </source>
</evidence>
<dbReference type="GO" id="GO:0016747">
    <property type="term" value="F:acyltransferase activity, transferring groups other than amino-acyl groups"/>
    <property type="evidence" value="ECO:0007669"/>
    <property type="project" value="InterPro"/>
</dbReference>
<dbReference type="SUPFAM" id="SSF55729">
    <property type="entry name" value="Acyl-CoA N-acyltransferases (Nat)"/>
    <property type="match status" value="1"/>
</dbReference>
<sequence length="176" mass="20264">MLVGEKVNLRALEPTDLDNCLRWINDREVTRYLLMGRWPTSRKAEEAWLERQVKGEDPSNKVLVIEAKDGTYLGNIGLHHIDYISGFAELGIVIGRKDYWGQGYGTDAARTLLRFAFQNLRLRKVILRVFGSNIRAQKCYAKLGFKEVGRLKAHILRDGKYEDEIIMEVFAEEFTG</sequence>
<dbReference type="InterPro" id="IPR000182">
    <property type="entry name" value="GNAT_dom"/>
</dbReference>
<evidence type="ECO:0000313" key="2">
    <source>
        <dbReference type="EMBL" id="QUL98860.1"/>
    </source>
</evidence>
<dbReference type="PANTHER" id="PTHR43415:SF3">
    <property type="entry name" value="GNAT-FAMILY ACETYLTRANSFERASE"/>
    <property type="match status" value="1"/>
</dbReference>
<dbReference type="EMBL" id="CP062796">
    <property type="protein sequence ID" value="QUL98860.1"/>
    <property type="molecule type" value="Genomic_DNA"/>
</dbReference>
<dbReference type="PANTHER" id="PTHR43415">
    <property type="entry name" value="SPERMIDINE N(1)-ACETYLTRANSFERASE"/>
    <property type="match status" value="1"/>
</dbReference>
<dbReference type="InterPro" id="IPR016181">
    <property type="entry name" value="Acyl_CoA_acyltransferase"/>
</dbReference>
<dbReference type="Pfam" id="PF13302">
    <property type="entry name" value="Acetyltransf_3"/>
    <property type="match status" value="1"/>
</dbReference>
<gene>
    <name evidence="2" type="ORF">IMF26_01935</name>
</gene>
<proteinExistence type="predicted"/>
<dbReference type="PROSITE" id="PS51186">
    <property type="entry name" value="GNAT"/>
    <property type="match status" value="1"/>
</dbReference>
<name>A0AAT9LCR9_9FIRM</name>
<dbReference type="Gene3D" id="3.40.630.30">
    <property type="match status" value="1"/>
</dbReference>
<organism evidence="2">
    <name type="scientific">Candidatus Fermentithermobacillus carboniphilus</name>
    <dbReference type="NCBI Taxonomy" id="3085328"/>
    <lineage>
        <taxon>Bacteria</taxon>
        <taxon>Bacillati</taxon>
        <taxon>Bacillota</taxon>
        <taxon>Candidatus Fermentithermobacillia</taxon>
        <taxon>Candidatus Fermentithermobacillales</taxon>
        <taxon>Candidatus Fermentithermobacillaceae</taxon>
        <taxon>Candidatus Fermentithermobacillus</taxon>
    </lineage>
</organism>